<dbReference type="GO" id="GO:0009306">
    <property type="term" value="P:protein secretion"/>
    <property type="evidence" value="ECO:0007669"/>
    <property type="project" value="InterPro"/>
</dbReference>
<dbReference type="Pfam" id="PF03934">
    <property type="entry name" value="T2SSK"/>
    <property type="match status" value="1"/>
</dbReference>
<keyword evidence="6 12" id="KW-0812">Transmembrane</keyword>
<feature type="domain" description="T2SS protein K second SAM-like" evidence="13">
    <location>
        <begin position="248"/>
        <end position="295"/>
    </location>
</feature>
<feature type="domain" description="T2SS protein K first SAM-like" evidence="14">
    <location>
        <begin position="156"/>
        <end position="243"/>
    </location>
</feature>
<protein>
    <recommendedName>
        <fullName evidence="10">Type II secretion system protein K</fullName>
    </recommendedName>
</protein>
<keyword evidence="4 10" id="KW-1003">Cell membrane</keyword>
<evidence type="ECO:0000256" key="10">
    <source>
        <dbReference type="PIRNR" id="PIRNR002786"/>
    </source>
</evidence>
<evidence type="ECO:0000313" key="15">
    <source>
        <dbReference type="EMBL" id="MDR6765893.1"/>
    </source>
</evidence>
<keyword evidence="7" id="KW-0653">Protein transport</keyword>
<dbReference type="PIRSF" id="PIRSF002786">
    <property type="entry name" value="XcpX"/>
    <property type="match status" value="1"/>
</dbReference>
<evidence type="ECO:0000256" key="8">
    <source>
        <dbReference type="ARBA" id="ARBA00022989"/>
    </source>
</evidence>
<organism evidence="15 18">
    <name type="scientific">Acidovorax delafieldii</name>
    <name type="common">Pseudomonas delafieldii</name>
    <dbReference type="NCBI Taxonomy" id="47920"/>
    <lineage>
        <taxon>Bacteria</taxon>
        <taxon>Pseudomonadati</taxon>
        <taxon>Pseudomonadota</taxon>
        <taxon>Betaproteobacteria</taxon>
        <taxon>Burkholderiales</taxon>
        <taxon>Comamonadaceae</taxon>
        <taxon>Acidovorax</taxon>
    </lineage>
</organism>
<evidence type="ECO:0000256" key="12">
    <source>
        <dbReference type="SAM" id="Phobius"/>
    </source>
</evidence>
<keyword evidence="9 10" id="KW-0472">Membrane</keyword>
<dbReference type="Proteomes" id="UP001253458">
    <property type="component" value="Unassembled WGS sequence"/>
</dbReference>
<evidence type="ECO:0000256" key="4">
    <source>
        <dbReference type="ARBA" id="ARBA00022475"/>
    </source>
</evidence>
<gene>
    <name evidence="15" type="ORF">J2W88_001151</name>
    <name evidence="16" type="ORF">J2W93_001151</name>
</gene>
<dbReference type="SUPFAM" id="SSF54523">
    <property type="entry name" value="Pili subunits"/>
    <property type="match status" value="1"/>
</dbReference>
<comment type="subcellular location">
    <subcellularLocation>
        <location evidence="1 10">Cell inner membrane</location>
    </subcellularLocation>
</comment>
<dbReference type="EMBL" id="JAVDTS010000001">
    <property type="protein sequence ID" value="MDR6836330.1"/>
    <property type="molecule type" value="Genomic_DNA"/>
</dbReference>
<evidence type="ECO:0000256" key="9">
    <source>
        <dbReference type="ARBA" id="ARBA00023136"/>
    </source>
</evidence>
<dbReference type="Pfam" id="PF21687">
    <property type="entry name" value="T2SSK_1st"/>
    <property type="match status" value="1"/>
</dbReference>
<evidence type="ECO:0000256" key="1">
    <source>
        <dbReference type="ARBA" id="ARBA00004533"/>
    </source>
</evidence>
<name>A0AAJ2BRQ2_ACIDE</name>
<keyword evidence="8 12" id="KW-1133">Transmembrane helix</keyword>
<keyword evidence="17" id="KW-1185">Reference proteome</keyword>
<dbReference type="EMBL" id="JAVDTL010000001">
    <property type="protein sequence ID" value="MDR6765893.1"/>
    <property type="molecule type" value="Genomic_DNA"/>
</dbReference>
<evidence type="ECO:0000256" key="2">
    <source>
        <dbReference type="ARBA" id="ARBA00007246"/>
    </source>
</evidence>
<evidence type="ECO:0000256" key="6">
    <source>
        <dbReference type="ARBA" id="ARBA00022692"/>
    </source>
</evidence>
<dbReference type="SUPFAM" id="SSF158544">
    <property type="entry name" value="GspK insert domain-like"/>
    <property type="match status" value="1"/>
</dbReference>
<evidence type="ECO:0000259" key="14">
    <source>
        <dbReference type="Pfam" id="PF21687"/>
    </source>
</evidence>
<dbReference type="InterPro" id="IPR049179">
    <property type="entry name" value="T2SSK_SAM-like_2nd"/>
</dbReference>
<dbReference type="InterPro" id="IPR038072">
    <property type="entry name" value="GspK_central_sf"/>
</dbReference>
<comment type="similarity">
    <text evidence="2 10">Belongs to the GSP K family.</text>
</comment>
<evidence type="ECO:0000313" key="18">
    <source>
        <dbReference type="Proteomes" id="UP001253458"/>
    </source>
</evidence>
<evidence type="ECO:0000256" key="5">
    <source>
        <dbReference type="ARBA" id="ARBA00022519"/>
    </source>
</evidence>
<dbReference type="Proteomes" id="UP001249076">
    <property type="component" value="Unassembled WGS sequence"/>
</dbReference>
<evidence type="ECO:0000256" key="3">
    <source>
        <dbReference type="ARBA" id="ARBA00022448"/>
    </source>
</evidence>
<proteinExistence type="inferred from homology"/>
<dbReference type="NCBIfam" id="NF037980">
    <property type="entry name" value="T2SS_GspK"/>
    <property type="match status" value="1"/>
</dbReference>
<dbReference type="InterPro" id="IPR005628">
    <property type="entry name" value="GspK"/>
</dbReference>
<dbReference type="Gene3D" id="3.30.1300.30">
    <property type="entry name" value="GSPII I/J protein-like"/>
    <property type="match status" value="2"/>
</dbReference>
<comment type="caution">
    <text evidence="15">The sequence shown here is derived from an EMBL/GenBank/DDBJ whole genome shotgun (WGS) entry which is preliminary data.</text>
</comment>
<evidence type="ECO:0000256" key="7">
    <source>
        <dbReference type="ARBA" id="ARBA00022927"/>
    </source>
</evidence>
<evidence type="ECO:0000313" key="17">
    <source>
        <dbReference type="Proteomes" id="UP001249076"/>
    </source>
</evidence>
<dbReference type="PANTHER" id="PTHR38831:SF1">
    <property type="entry name" value="TYPE II SECRETION SYSTEM PROTEIN K-RELATED"/>
    <property type="match status" value="1"/>
</dbReference>
<feature type="transmembrane region" description="Helical" evidence="12">
    <location>
        <begin position="43"/>
        <end position="64"/>
    </location>
</feature>
<keyword evidence="3 10" id="KW-0813">Transport</keyword>
<dbReference type="GO" id="GO:0005886">
    <property type="term" value="C:plasma membrane"/>
    <property type="evidence" value="ECO:0007669"/>
    <property type="project" value="UniProtKB-SubCell"/>
</dbReference>
<dbReference type="InterPro" id="IPR045584">
    <property type="entry name" value="Pilin-like"/>
</dbReference>
<dbReference type="SUPFAM" id="SSF81585">
    <property type="entry name" value="PsbU/PolX domain-like"/>
    <property type="match status" value="1"/>
</dbReference>
<evidence type="ECO:0000259" key="13">
    <source>
        <dbReference type="Pfam" id="PF03934"/>
    </source>
</evidence>
<dbReference type="Gene3D" id="1.10.40.60">
    <property type="entry name" value="EpsJ-like"/>
    <property type="match status" value="3"/>
</dbReference>
<dbReference type="InterPro" id="IPR049031">
    <property type="entry name" value="T2SSK_SAM-like_1st"/>
</dbReference>
<evidence type="ECO:0000313" key="16">
    <source>
        <dbReference type="EMBL" id="MDR6836330.1"/>
    </source>
</evidence>
<reference evidence="15 17" key="1">
    <citation type="submission" date="2023-07" db="EMBL/GenBank/DDBJ databases">
        <title>Sorghum-associated microbial communities from plants grown in Nebraska, USA.</title>
        <authorList>
            <person name="Schachtman D."/>
        </authorList>
    </citation>
    <scope>NUCLEOTIDE SEQUENCE</scope>
    <source>
        <strain evidence="16 17">BE105</strain>
        <strain evidence="15">BE69</strain>
    </source>
</reference>
<dbReference type="AlphaFoldDB" id="A0AAJ2BRQ2"/>
<feature type="region of interest" description="Disordered" evidence="11">
    <location>
        <begin position="1"/>
        <end position="31"/>
    </location>
</feature>
<evidence type="ECO:0000256" key="11">
    <source>
        <dbReference type="SAM" id="MobiDB-lite"/>
    </source>
</evidence>
<dbReference type="PANTHER" id="PTHR38831">
    <property type="entry name" value="TYPE II SECRETION SYSTEM PROTEIN K"/>
    <property type="match status" value="1"/>
</dbReference>
<sequence length="359" mass="38638">MSPPLSGCAASPQGDATRGLAKPAPRWHPLRQRPLPRLRTHGAALLAAMLTVTLVATFAAAAMWQQWRAVEVETAERGRVQSAWILIGALDWSRLILREDGRSGGADHLAEPWAIPLQEARLSTFLAADKNVTQVDDASTDTTEAFLSGQITDLQGRLNITNLAEGGQVQAVALRQFTRLFERLGLPGQQLSTLIDGLRRAQAGAGADSGSAPLLPPSVTQLGWLGLTPATVAALAPHVTLLPVRTPVNLNTADINVLMAAIDGLDSATAQKIVQTREARHFRTLSDVRDLVGASIDINESAHAVASSYFEVRGRLRLGDAMVDERSLVRKQGIDVTTLWRERGAFDRETTQTLPGAQR</sequence>
<accession>A0AAJ2BRQ2</accession>
<keyword evidence="5 10" id="KW-0997">Cell inner membrane</keyword>